<evidence type="ECO:0000256" key="13">
    <source>
        <dbReference type="ARBA" id="ARBA00047594"/>
    </source>
</evidence>
<evidence type="ECO:0000256" key="7">
    <source>
        <dbReference type="ARBA" id="ARBA00022801"/>
    </source>
</evidence>
<evidence type="ECO:0000256" key="5">
    <source>
        <dbReference type="ARBA" id="ARBA00022475"/>
    </source>
</evidence>
<evidence type="ECO:0000256" key="14">
    <source>
        <dbReference type="HAMAP-Rule" id="MF_01006"/>
    </source>
</evidence>
<dbReference type="EMBL" id="JAHJDP010000107">
    <property type="protein sequence ID" value="MBU2692950.1"/>
    <property type="molecule type" value="Genomic_DNA"/>
</dbReference>
<sequence length="266" mass="28042">MFNPTTWETMLLGLLQGLTEFLPVSSSGHLVFAQRLLGIEEPGVALEVVLHLGTLLAVIIYYRSDLVRLVGGVMRWIATRGGEGRSEAVYTGLLLLGTLPVVVAGFLLRSHIEEAFQYPRSAALCLLCTGVFMASSRWFRRGKAGVRPPSAILIGIFQAIALLPGVSRSGSTITSGLMLGVDAREAARFSFLLSIPAILGAMIVSLPELAGTVSTGGLGSLAAGFTMAAVSGYSAIAVLLRLLRKGDLALFGVYCILVGGLGLFLF</sequence>
<proteinExistence type="inferred from homology"/>
<dbReference type="HAMAP" id="MF_01006">
    <property type="entry name" value="Undec_diphosphatase"/>
    <property type="match status" value="1"/>
</dbReference>
<feature type="transmembrane region" description="Helical" evidence="14">
    <location>
        <begin position="88"/>
        <end position="108"/>
    </location>
</feature>
<dbReference type="AlphaFoldDB" id="A0A948W853"/>
<name>A0A948W853_UNCEI</name>
<comment type="catalytic activity">
    <reaction evidence="13 14">
        <text>di-trans,octa-cis-undecaprenyl diphosphate + H2O = di-trans,octa-cis-undecaprenyl phosphate + phosphate + H(+)</text>
        <dbReference type="Rhea" id="RHEA:28094"/>
        <dbReference type="ChEBI" id="CHEBI:15377"/>
        <dbReference type="ChEBI" id="CHEBI:15378"/>
        <dbReference type="ChEBI" id="CHEBI:43474"/>
        <dbReference type="ChEBI" id="CHEBI:58405"/>
        <dbReference type="ChEBI" id="CHEBI:60392"/>
        <dbReference type="EC" id="3.6.1.27"/>
    </reaction>
</comment>
<dbReference type="Proteomes" id="UP000777784">
    <property type="component" value="Unassembled WGS sequence"/>
</dbReference>
<feature type="transmembrane region" description="Helical" evidence="14">
    <location>
        <begin position="43"/>
        <end position="62"/>
    </location>
</feature>
<keyword evidence="14" id="KW-0133">Cell shape</keyword>
<keyword evidence="14" id="KW-0573">Peptidoglycan synthesis</keyword>
<evidence type="ECO:0000313" key="15">
    <source>
        <dbReference type="EMBL" id="MBU2692950.1"/>
    </source>
</evidence>
<dbReference type="GO" id="GO:0009252">
    <property type="term" value="P:peptidoglycan biosynthetic process"/>
    <property type="evidence" value="ECO:0007669"/>
    <property type="project" value="UniProtKB-KW"/>
</dbReference>
<feature type="transmembrane region" description="Helical" evidence="14">
    <location>
        <begin position="218"/>
        <end position="242"/>
    </location>
</feature>
<evidence type="ECO:0000256" key="9">
    <source>
        <dbReference type="ARBA" id="ARBA00023136"/>
    </source>
</evidence>
<comment type="similarity">
    <text evidence="2 14">Belongs to the UppP family.</text>
</comment>
<dbReference type="GO" id="GO:0050380">
    <property type="term" value="F:undecaprenyl-diphosphatase activity"/>
    <property type="evidence" value="ECO:0007669"/>
    <property type="project" value="UniProtKB-UniRule"/>
</dbReference>
<reference evidence="15" key="1">
    <citation type="submission" date="2021-05" db="EMBL/GenBank/DDBJ databases">
        <title>Energy efficiency and biological interactions define the core microbiome of deep oligotrophic groundwater.</title>
        <authorList>
            <person name="Mehrshad M."/>
            <person name="Lopez-Fernandez M."/>
            <person name="Bell E."/>
            <person name="Bernier-Latmani R."/>
            <person name="Bertilsson S."/>
            <person name="Dopson M."/>
        </authorList>
    </citation>
    <scope>NUCLEOTIDE SEQUENCE</scope>
    <source>
        <strain evidence="15">Modern_marine.mb.64</strain>
    </source>
</reference>
<keyword evidence="10 14" id="KW-0046">Antibiotic resistance</keyword>
<keyword evidence="9 14" id="KW-0472">Membrane</keyword>
<dbReference type="PANTHER" id="PTHR30622:SF2">
    <property type="entry name" value="UNDECAPRENYL-DIPHOSPHATASE"/>
    <property type="match status" value="1"/>
</dbReference>
<dbReference type="EC" id="3.6.1.27" evidence="3 14"/>
<accession>A0A948W853</accession>
<comment type="subcellular location">
    <subcellularLocation>
        <location evidence="1 14">Cell membrane</location>
        <topology evidence="1 14">Multi-pass membrane protein</topology>
    </subcellularLocation>
</comment>
<feature type="transmembrane region" description="Helical" evidence="14">
    <location>
        <begin position="151"/>
        <end position="167"/>
    </location>
</feature>
<keyword evidence="7 14" id="KW-0378">Hydrolase</keyword>
<keyword evidence="14" id="KW-0961">Cell wall biogenesis/degradation</keyword>
<feature type="transmembrane region" description="Helical" evidence="14">
    <location>
        <begin position="248"/>
        <end position="265"/>
    </location>
</feature>
<evidence type="ECO:0000256" key="3">
    <source>
        <dbReference type="ARBA" id="ARBA00012374"/>
    </source>
</evidence>
<evidence type="ECO:0000256" key="2">
    <source>
        <dbReference type="ARBA" id="ARBA00010621"/>
    </source>
</evidence>
<protein>
    <recommendedName>
        <fullName evidence="4 14">Undecaprenyl-diphosphatase</fullName>
        <ecNumber evidence="3 14">3.6.1.27</ecNumber>
    </recommendedName>
    <alternativeName>
        <fullName evidence="12 14">Bacitracin resistance protein</fullName>
    </alternativeName>
    <alternativeName>
        <fullName evidence="11 14">Undecaprenyl pyrophosphate phosphatase</fullName>
    </alternativeName>
</protein>
<evidence type="ECO:0000256" key="11">
    <source>
        <dbReference type="ARBA" id="ARBA00032707"/>
    </source>
</evidence>
<evidence type="ECO:0000313" key="16">
    <source>
        <dbReference type="Proteomes" id="UP000777784"/>
    </source>
</evidence>
<dbReference type="InterPro" id="IPR003824">
    <property type="entry name" value="UppP"/>
</dbReference>
<feature type="transmembrane region" description="Helical" evidence="14">
    <location>
        <begin position="187"/>
        <end position="206"/>
    </location>
</feature>
<evidence type="ECO:0000256" key="6">
    <source>
        <dbReference type="ARBA" id="ARBA00022692"/>
    </source>
</evidence>
<evidence type="ECO:0000256" key="10">
    <source>
        <dbReference type="ARBA" id="ARBA00023251"/>
    </source>
</evidence>
<dbReference type="GO" id="GO:0008360">
    <property type="term" value="P:regulation of cell shape"/>
    <property type="evidence" value="ECO:0007669"/>
    <property type="project" value="UniProtKB-KW"/>
</dbReference>
<keyword evidence="5 14" id="KW-1003">Cell membrane</keyword>
<evidence type="ECO:0000256" key="8">
    <source>
        <dbReference type="ARBA" id="ARBA00022989"/>
    </source>
</evidence>
<dbReference type="GO" id="GO:0005886">
    <property type="term" value="C:plasma membrane"/>
    <property type="evidence" value="ECO:0007669"/>
    <property type="project" value="UniProtKB-SubCell"/>
</dbReference>
<dbReference type="NCBIfam" id="TIGR00753">
    <property type="entry name" value="undec_PP_bacA"/>
    <property type="match status" value="1"/>
</dbReference>
<dbReference type="GO" id="GO:0071555">
    <property type="term" value="P:cell wall organization"/>
    <property type="evidence" value="ECO:0007669"/>
    <property type="project" value="UniProtKB-KW"/>
</dbReference>
<feature type="transmembrane region" description="Helical" evidence="14">
    <location>
        <begin position="120"/>
        <end position="139"/>
    </location>
</feature>
<evidence type="ECO:0000256" key="12">
    <source>
        <dbReference type="ARBA" id="ARBA00032932"/>
    </source>
</evidence>
<organism evidence="15 16">
    <name type="scientific">Eiseniibacteriota bacterium</name>
    <dbReference type="NCBI Taxonomy" id="2212470"/>
    <lineage>
        <taxon>Bacteria</taxon>
        <taxon>Candidatus Eiseniibacteriota</taxon>
    </lineage>
</organism>
<evidence type="ECO:0000256" key="1">
    <source>
        <dbReference type="ARBA" id="ARBA00004651"/>
    </source>
</evidence>
<dbReference type="GO" id="GO:0046677">
    <property type="term" value="P:response to antibiotic"/>
    <property type="evidence" value="ECO:0007669"/>
    <property type="project" value="UniProtKB-UniRule"/>
</dbReference>
<keyword evidence="8 14" id="KW-1133">Transmembrane helix</keyword>
<gene>
    <name evidence="14 15" type="primary">uppP</name>
    <name evidence="15" type="ORF">KJ970_18690</name>
</gene>
<comment type="function">
    <text evidence="14">Catalyzes the dephosphorylation of undecaprenyl diphosphate (UPP). Confers resistance to bacitracin.</text>
</comment>
<evidence type="ECO:0000256" key="4">
    <source>
        <dbReference type="ARBA" id="ARBA00021581"/>
    </source>
</evidence>
<dbReference type="Pfam" id="PF02673">
    <property type="entry name" value="BacA"/>
    <property type="match status" value="1"/>
</dbReference>
<comment type="miscellaneous">
    <text evidence="14">Bacitracin is thought to be involved in the inhibition of peptidoglycan synthesis by sequestering undecaprenyl diphosphate, thereby reducing the pool of lipid carrier available.</text>
</comment>
<dbReference type="PANTHER" id="PTHR30622">
    <property type="entry name" value="UNDECAPRENYL-DIPHOSPHATASE"/>
    <property type="match status" value="1"/>
</dbReference>
<keyword evidence="6 14" id="KW-0812">Transmembrane</keyword>
<comment type="caution">
    <text evidence="15">The sequence shown here is derived from an EMBL/GenBank/DDBJ whole genome shotgun (WGS) entry which is preliminary data.</text>
</comment>